<gene>
    <name evidence="1" type="ORF">PoB_001179900</name>
</gene>
<evidence type="ECO:0000313" key="2">
    <source>
        <dbReference type="Proteomes" id="UP000735302"/>
    </source>
</evidence>
<reference evidence="1 2" key="1">
    <citation type="journal article" date="2021" name="Elife">
        <title>Chloroplast acquisition without the gene transfer in kleptoplastic sea slugs, Plakobranchus ocellatus.</title>
        <authorList>
            <person name="Maeda T."/>
            <person name="Takahashi S."/>
            <person name="Yoshida T."/>
            <person name="Shimamura S."/>
            <person name="Takaki Y."/>
            <person name="Nagai Y."/>
            <person name="Toyoda A."/>
            <person name="Suzuki Y."/>
            <person name="Arimoto A."/>
            <person name="Ishii H."/>
            <person name="Satoh N."/>
            <person name="Nishiyama T."/>
            <person name="Hasebe M."/>
            <person name="Maruyama T."/>
            <person name="Minagawa J."/>
            <person name="Obokata J."/>
            <person name="Shigenobu S."/>
        </authorList>
    </citation>
    <scope>NUCLEOTIDE SEQUENCE [LARGE SCALE GENOMIC DNA]</scope>
</reference>
<accession>A0AAV3YTB6</accession>
<keyword evidence="2" id="KW-1185">Reference proteome</keyword>
<name>A0AAV3YTB6_9GAST</name>
<comment type="caution">
    <text evidence="1">The sequence shown here is derived from an EMBL/GenBank/DDBJ whole genome shotgun (WGS) entry which is preliminary data.</text>
</comment>
<evidence type="ECO:0000313" key="1">
    <source>
        <dbReference type="EMBL" id="GFN85293.1"/>
    </source>
</evidence>
<proteinExistence type="predicted"/>
<sequence>MHPRDMARSNYVNDVRRRGHITMVCTQPHHPFLALSRDAAEPHGPLLCVNSYAAMHSGLSFTITYCHVCTPASLSPVTSYLVMHPLHITYCHV</sequence>
<dbReference type="AlphaFoldDB" id="A0AAV3YTB6"/>
<protein>
    <submittedName>
        <fullName evidence="1">Uncharacterized protein</fullName>
    </submittedName>
</protein>
<organism evidence="1 2">
    <name type="scientific">Plakobranchus ocellatus</name>
    <dbReference type="NCBI Taxonomy" id="259542"/>
    <lineage>
        <taxon>Eukaryota</taxon>
        <taxon>Metazoa</taxon>
        <taxon>Spiralia</taxon>
        <taxon>Lophotrochozoa</taxon>
        <taxon>Mollusca</taxon>
        <taxon>Gastropoda</taxon>
        <taxon>Heterobranchia</taxon>
        <taxon>Euthyneura</taxon>
        <taxon>Panpulmonata</taxon>
        <taxon>Sacoglossa</taxon>
        <taxon>Placobranchoidea</taxon>
        <taxon>Plakobranchidae</taxon>
        <taxon>Plakobranchus</taxon>
    </lineage>
</organism>
<dbReference type="Proteomes" id="UP000735302">
    <property type="component" value="Unassembled WGS sequence"/>
</dbReference>
<dbReference type="EMBL" id="BLXT01001405">
    <property type="protein sequence ID" value="GFN85293.1"/>
    <property type="molecule type" value="Genomic_DNA"/>
</dbReference>